<organism evidence="2 3">
    <name type="scientific">Eumeta variegata</name>
    <name type="common">Bagworm moth</name>
    <name type="synonym">Eumeta japonica</name>
    <dbReference type="NCBI Taxonomy" id="151549"/>
    <lineage>
        <taxon>Eukaryota</taxon>
        <taxon>Metazoa</taxon>
        <taxon>Ecdysozoa</taxon>
        <taxon>Arthropoda</taxon>
        <taxon>Hexapoda</taxon>
        <taxon>Insecta</taxon>
        <taxon>Pterygota</taxon>
        <taxon>Neoptera</taxon>
        <taxon>Endopterygota</taxon>
        <taxon>Lepidoptera</taxon>
        <taxon>Glossata</taxon>
        <taxon>Ditrysia</taxon>
        <taxon>Tineoidea</taxon>
        <taxon>Psychidae</taxon>
        <taxon>Oiketicinae</taxon>
        <taxon>Eumeta</taxon>
    </lineage>
</organism>
<feature type="region of interest" description="Disordered" evidence="1">
    <location>
        <begin position="54"/>
        <end position="92"/>
    </location>
</feature>
<proteinExistence type="predicted"/>
<evidence type="ECO:0000313" key="3">
    <source>
        <dbReference type="Proteomes" id="UP000299102"/>
    </source>
</evidence>
<keyword evidence="3" id="KW-1185">Reference proteome</keyword>
<dbReference type="EMBL" id="BGZK01002225">
    <property type="protein sequence ID" value="GBP91938.1"/>
    <property type="molecule type" value="Genomic_DNA"/>
</dbReference>
<name>A0A4C1ZW79_EUMVA</name>
<sequence>MHRLRSVPTAAGGARADVTECAASVPLEPHRTADRSARITVRTSASVHTLIRSTIMRLKQREKRLHREKRRQRNPNHDQPRRLNSPKDEGSV</sequence>
<comment type="caution">
    <text evidence="2">The sequence shown here is derived from an EMBL/GenBank/DDBJ whole genome shotgun (WGS) entry which is preliminary data.</text>
</comment>
<evidence type="ECO:0000313" key="2">
    <source>
        <dbReference type="EMBL" id="GBP91938.1"/>
    </source>
</evidence>
<feature type="compositionally biased region" description="Basic residues" evidence="1">
    <location>
        <begin position="58"/>
        <end position="74"/>
    </location>
</feature>
<accession>A0A4C1ZW79</accession>
<dbReference type="AlphaFoldDB" id="A0A4C1ZW79"/>
<gene>
    <name evidence="2" type="ORF">EVAR_68793_1</name>
</gene>
<evidence type="ECO:0000256" key="1">
    <source>
        <dbReference type="SAM" id="MobiDB-lite"/>
    </source>
</evidence>
<reference evidence="2 3" key="1">
    <citation type="journal article" date="2019" name="Commun. Biol.">
        <title>The bagworm genome reveals a unique fibroin gene that provides high tensile strength.</title>
        <authorList>
            <person name="Kono N."/>
            <person name="Nakamura H."/>
            <person name="Ohtoshi R."/>
            <person name="Tomita M."/>
            <person name="Numata K."/>
            <person name="Arakawa K."/>
        </authorList>
    </citation>
    <scope>NUCLEOTIDE SEQUENCE [LARGE SCALE GENOMIC DNA]</scope>
</reference>
<dbReference type="Proteomes" id="UP000299102">
    <property type="component" value="Unassembled WGS sequence"/>
</dbReference>
<protein>
    <submittedName>
        <fullName evidence="2">Uncharacterized protein</fullName>
    </submittedName>
</protein>
<feature type="compositionally biased region" description="Basic and acidic residues" evidence="1">
    <location>
        <begin position="75"/>
        <end position="92"/>
    </location>
</feature>